<dbReference type="KEGG" id="fas:105268132"/>
<dbReference type="RefSeq" id="XP_011305732.1">
    <property type="nucleotide sequence ID" value="XM_011307430.1"/>
</dbReference>
<name>A0A9R1TA27_9HYME</name>
<keyword evidence="1" id="KW-0732">Signal</keyword>
<dbReference type="Proteomes" id="UP000694866">
    <property type="component" value="Unplaced"/>
</dbReference>
<gene>
    <name evidence="3" type="primary">LOC105268132</name>
</gene>
<accession>A0A9R1TA27</accession>
<proteinExistence type="predicted"/>
<keyword evidence="2" id="KW-1185">Reference proteome</keyword>
<reference evidence="3" key="1">
    <citation type="submission" date="2025-08" db="UniProtKB">
        <authorList>
            <consortium name="RefSeq"/>
        </authorList>
    </citation>
    <scope>IDENTIFICATION</scope>
    <source>
        <strain evidence="3">USDA-PBARC FA_bdor</strain>
        <tissue evidence="3">Whole organism</tissue>
    </source>
</reference>
<evidence type="ECO:0000313" key="2">
    <source>
        <dbReference type="Proteomes" id="UP000694866"/>
    </source>
</evidence>
<sequence length="152" mass="17345">MWRENSRGFTMKVIHLGFVLVIVYSVDCQSNRSPLAGYDYILRSCTSTAELLRTHRKAGADDKMISTNNVAQSKRVKDAFSSLKEIMSLNGRGKKRRIEETPLKTISIRRAGKNHAPLPFMRKGLFPEIQAVSARQQKRQRDSEIIIIKPKD</sequence>
<evidence type="ECO:0000313" key="3">
    <source>
        <dbReference type="RefSeq" id="XP_011305732.1"/>
    </source>
</evidence>
<organism evidence="2 3">
    <name type="scientific">Fopius arisanus</name>
    <dbReference type="NCBI Taxonomy" id="64838"/>
    <lineage>
        <taxon>Eukaryota</taxon>
        <taxon>Metazoa</taxon>
        <taxon>Ecdysozoa</taxon>
        <taxon>Arthropoda</taxon>
        <taxon>Hexapoda</taxon>
        <taxon>Insecta</taxon>
        <taxon>Pterygota</taxon>
        <taxon>Neoptera</taxon>
        <taxon>Endopterygota</taxon>
        <taxon>Hymenoptera</taxon>
        <taxon>Apocrita</taxon>
        <taxon>Ichneumonoidea</taxon>
        <taxon>Braconidae</taxon>
        <taxon>Opiinae</taxon>
        <taxon>Fopius</taxon>
    </lineage>
</organism>
<protein>
    <submittedName>
        <fullName evidence="3">Uncharacterized protein</fullName>
    </submittedName>
</protein>
<dbReference type="GeneID" id="105268132"/>
<evidence type="ECO:0000256" key="1">
    <source>
        <dbReference type="SAM" id="SignalP"/>
    </source>
</evidence>
<feature type="signal peptide" evidence="1">
    <location>
        <begin position="1"/>
        <end position="28"/>
    </location>
</feature>
<feature type="chain" id="PRO_5040171257" evidence="1">
    <location>
        <begin position="29"/>
        <end position="152"/>
    </location>
</feature>
<dbReference type="OrthoDB" id="7691162at2759"/>
<dbReference type="AlphaFoldDB" id="A0A9R1TA27"/>